<keyword evidence="3" id="KW-1185">Reference proteome</keyword>
<accession>A0ABR2KX76</accession>
<sequence length="583" mass="67506">MNRILRVSIPIKDSKFALDLDEITCFICNFTKGSKFAFLLNFGFAQLGKSLFSQLISGLKHEIGDEIQPKTEGIIISYCGTIQDLISKFKIDEDITVERNLHVFNIDTEGFMNHDNKLYFIHLFPIIQICSIAIVYGKSFTDTSIIPFIDGLYHLSNINIILTLKNSYEIIEKKNQSINFYLKKAELSSISKKLAQNKIKIEIIPCTDFREEVQNKFSKRMNKYLISRVLSLLTHRKWNSANEFFNTFQNFYSNQDTRIISAVFNQVNSSDSLIKLITDDCIQNINQKIENSDPNDISLYDRLLFDVKFQYDEMCYNFKIDKYNYDEGLVTIKNHIRIRKINAQLMINQNEEAKRIIEEKRNKLEKEKEFVNFLSNKIYEIANTFILNMASFILNKDSSSLKSLDSYFLIRCDNTIATAIPYVRKEVIQHVEKDVNKISKTIHDNAIDAANTIEKDKKEKREKICGILLFIGSFVASAVPLLCGRPEISSLISSFFGISKIPFKMTDKPNENNFVIKIGNKKYEATYEEFQSFLEEIGSAFGDNARSISELLTQEINASQIESYPISFDQRDYQDFYNNLINK</sequence>
<proteinExistence type="predicted"/>
<gene>
    <name evidence="2" type="ORF">M9Y10_023907</name>
</gene>
<dbReference type="EMBL" id="JAPFFF010000003">
    <property type="protein sequence ID" value="KAK8895443.1"/>
    <property type="molecule type" value="Genomic_DNA"/>
</dbReference>
<reference evidence="2 3" key="1">
    <citation type="submission" date="2024-04" db="EMBL/GenBank/DDBJ databases">
        <title>Tritrichomonas musculus Genome.</title>
        <authorList>
            <person name="Alves-Ferreira E."/>
            <person name="Grigg M."/>
            <person name="Lorenzi H."/>
            <person name="Galac M."/>
        </authorList>
    </citation>
    <scope>NUCLEOTIDE SEQUENCE [LARGE SCALE GENOMIC DNA]</scope>
    <source>
        <strain evidence="2 3">EAF2021</strain>
    </source>
</reference>
<organism evidence="2 3">
    <name type="scientific">Tritrichomonas musculus</name>
    <dbReference type="NCBI Taxonomy" id="1915356"/>
    <lineage>
        <taxon>Eukaryota</taxon>
        <taxon>Metamonada</taxon>
        <taxon>Parabasalia</taxon>
        <taxon>Tritrichomonadida</taxon>
        <taxon>Tritrichomonadidae</taxon>
        <taxon>Tritrichomonas</taxon>
    </lineage>
</organism>
<evidence type="ECO:0000256" key="1">
    <source>
        <dbReference type="SAM" id="Coils"/>
    </source>
</evidence>
<dbReference type="Proteomes" id="UP001470230">
    <property type="component" value="Unassembled WGS sequence"/>
</dbReference>
<evidence type="ECO:0000313" key="3">
    <source>
        <dbReference type="Proteomes" id="UP001470230"/>
    </source>
</evidence>
<name>A0ABR2KX76_9EUKA</name>
<evidence type="ECO:0000313" key="2">
    <source>
        <dbReference type="EMBL" id="KAK8895443.1"/>
    </source>
</evidence>
<feature type="coiled-coil region" evidence="1">
    <location>
        <begin position="343"/>
        <end position="377"/>
    </location>
</feature>
<protein>
    <recommendedName>
        <fullName evidence="4">Guanylate-binding protein N-terminal domain-containing protein</fullName>
    </recommendedName>
</protein>
<keyword evidence="1" id="KW-0175">Coiled coil</keyword>
<evidence type="ECO:0008006" key="4">
    <source>
        <dbReference type="Google" id="ProtNLM"/>
    </source>
</evidence>
<comment type="caution">
    <text evidence="2">The sequence shown here is derived from an EMBL/GenBank/DDBJ whole genome shotgun (WGS) entry which is preliminary data.</text>
</comment>